<evidence type="ECO:0000313" key="2">
    <source>
        <dbReference type="Proteomes" id="UP000653343"/>
    </source>
</evidence>
<comment type="caution">
    <text evidence="1">The sequence shown here is derived from an EMBL/GenBank/DDBJ whole genome shotgun (WGS) entry which is preliminary data.</text>
</comment>
<protein>
    <submittedName>
        <fullName evidence="1">Uncharacterized protein</fullName>
    </submittedName>
</protein>
<gene>
    <name evidence="1" type="ORF">GCM10010946_20520</name>
</gene>
<dbReference type="Proteomes" id="UP000653343">
    <property type="component" value="Unassembled WGS sequence"/>
</dbReference>
<name>A0ABQ2XYP7_9BURK</name>
<sequence length="71" mass="7997">MAGRKYRLNRKYAIARKYVSKSGDKMATSMNVMSRGGCRNSASKTCIPKKEYMPNLINKEAAKPKQPIISE</sequence>
<proteinExistence type="predicted"/>
<evidence type="ECO:0000313" key="1">
    <source>
        <dbReference type="EMBL" id="GGX41897.1"/>
    </source>
</evidence>
<accession>A0ABQ2XYP7</accession>
<reference evidence="2" key="1">
    <citation type="journal article" date="2019" name="Int. J. Syst. Evol. Microbiol.">
        <title>The Global Catalogue of Microorganisms (GCM) 10K type strain sequencing project: providing services to taxonomists for standard genome sequencing and annotation.</title>
        <authorList>
            <consortium name="The Broad Institute Genomics Platform"/>
            <consortium name="The Broad Institute Genome Sequencing Center for Infectious Disease"/>
            <person name="Wu L."/>
            <person name="Ma J."/>
        </authorList>
    </citation>
    <scope>NUCLEOTIDE SEQUENCE [LARGE SCALE GENOMIC DNA]</scope>
    <source>
        <strain evidence="2">KCTC 23917</strain>
    </source>
</reference>
<keyword evidence="2" id="KW-1185">Reference proteome</keyword>
<organism evidence="1 2">
    <name type="scientific">Undibacterium squillarum</name>
    <dbReference type="NCBI Taxonomy" id="1131567"/>
    <lineage>
        <taxon>Bacteria</taxon>
        <taxon>Pseudomonadati</taxon>
        <taxon>Pseudomonadota</taxon>
        <taxon>Betaproteobacteria</taxon>
        <taxon>Burkholderiales</taxon>
        <taxon>Oxalobacteraceae</taxon>
        <taxon>Undibacterium</taxon>
    </lineage>
</organism>
<dbReference type="EMBL" id="BMYU01000004">
    <property type="protein sequence ID" value="GGX41897.1"/>
    <property type="molecule type" value="Genomic_DNA"/>
</dbReference>